<dbReference type="EMBL" id="CAAALY010005563">
    <property type="protein sequence ID" value="VEL09144.1"/>
    <property type="molecule type" value="Genomic_DNA"/>
</dbReference>
<sequence>MASSVTSLPRTRFSLQTNVGFEETSNEFMSSGRKHSIDHDVKLPLKITKASSLVSSSHQPRHNPSCRPILLLAHGNSTSIPTYPSIPGNAFSESGTKSQAILSTHLNTSENPVTSTTSARDIPKRTYLSPQYDLPGHESEHKKLAISAISQSKSPSNYINFNPKNLVDELNFDSDLSNVNRTVVANSSPPQRSEANLLSAISFSARSSFLSSCDKTACLPDSTSSSHT</sequence>
<accession>A0A448WDV1</accession>
<comment type="caution">
    <text evidence="1">The sequence shown here is derived from an EMBL/GenBank/DDBJ whole genome shotgun (WGS) entry which is preliminary data.</text>
</comment>
<evidence type="ECO:0000313" key="2">
    <source>
        <dbReference type="Proteomes" id="UP000784294"/>
    </source>
</evidence>
<dbReference type="AlphaFoldDB" id="A0A448WDV1"/>
<protein>
    <submittedName>
        <fullName evidence="1">Uncharacterized protein</fullName>
    </submittedName>
</protein>
<evidence type="ECO:0000313" key="1">
    <source>
        <dbReference type="EMBL" id="VEL09144.1"/>
    </source>
</evidence>
<gene>
    <name evidence="1" type="ORF">PXEA_LOCUS2584</name>
</gene>
<dbReference type="Proteomes" id="UP000784294">
    <property type="component" value="Unassembled WGS sequence"/>
</dbReference>
<reference evidence="1" key="1">
    <citation type="submission" date="2018-11" db="EMBL/GenBank/DDBJ databases">
        <authorList>
            <consortium name="Pathogen Informatics"/>
        </authorList>
    </citation>
    <scope>NUCLEOTIDE SEQUENCE</scope>
</reference>
<proteinExistence type="predicted"/>
<keyword evidence="2" id="KW-1185">Reference proteome</keyword>
<organism evidence="1 2">
    <name type="scientific">Protopolystoma xenopodis</name>
    <dbReference type="NCBI Taxonomy" id="117903"/>
    <lineage>
        <taxon>Eukaryota</taxon>
        <taxon>Metazoa</taxon>
        <taxon>Spiralia</taxon>
        <taxon>Lophotrochozoa</taxon>
        <taxon>Platyhelminthes</taxon>
        <taxon>Monogenea</taxon>
        <taxon>Polyopisthocotylea</taxon>
        <taxon>Polystomatidea</taxon>
        <taxon>Polystomatidae</taxon>
        <taxon>Protopolystoma</taxon>
    </lineage>
</organism>
<name>A0A448WDV1_9PLAT</name>